<feature type="non-terminal residue" evidence="2">
    <location>
        <position position="1"/>
    </location>
</feature>
<sequence>SVGGRGPPPQGSTPLGGPVLAAPTVSVPPQGGARARLGYQWGSGTPGWAAPAGRGGLGRQAPGRGPARSRGWAVFPRPPRSRRTGRFPDLARGSNALAVTGCGPASPRAATGWWEPEDRPGRNPTTNFRTASLATA</sequence>
<gene>
    <name evidence="2" type="ORF">P7K49_027878</name>
</gene>
<keyword evidence="3" id="KW-1185">Reference proteome</keyword>
<evidence type="ECO:0000313" key="2">
    <source>
        <dbReference type="EMBL" id="KAK2094140.1"/>
    </source>
</evidence>
<accession>A0ABQ9UBM9</accession>
<feature type="non-terminal residue" evidence="2">
    <location>
        <position position="136"/>
    </location>
</feature>
<protein>
    <submittedName>
        <fullName evidence="2">Uncharacterized protein</fullName>
    </submittedName>
</protein>
<organism evidence="2 3">
    <name type="scientific">Saguinus oedipus</name>
    <name type="common">Cotton-top tamarin</name>
    <name type="synonym">Oedipomidas oedipus</name>
    <dbReference type="NCBI Taxonomy" id="9490"/>
    <lineage>
        <taxon>Eukaryota</taxon>
        <taxon>Metazoa</taxon>
        <taxon>Chordata</taxon>
        <taxon>Craniata</taxon>
        <taxon>Vertebrata</taxon>
        <taxon>Euteleostomi</taxon>
        <taxon>Mammalia</taxon>
        <taxon>Eutheria</taxon>
        <taxon>Euarchontoglires</taxon>
        <taxon>Primates</taxon>
        <taxon>Haplorrhini</taxon>
        <taxon>Platyrrhini</taxon>
        <taxon>Cebidae</taxon>
        <taxon>Callitrichinae</taxon>
        <taxon>Saguinus</taxon>
    </lineage>
</organism>
<name>A0ABQ9UBM9_SAGOE</name>
<evidence type="ECO:0000313" key="3">
    <source>
        <dbReference type="Proteomes" id="UP001266305"/>
    </source>
</evidence>
<reference evidence="2 3" key="1">
    <citation type="submission" date="2023-05" db="EMBL/GenBank/DDBJ databases">
        <title>B98-5 Cell Line De Novo Hybrid Assembly: An Optical Mapping Approach.</title>
        <authorList>
            <person name="Kananen K."/>
            <person name="Auerbach J.A."/>
            <person name="Kautto E."/>
            <person name="Blachly J.S."/>
        </authorList>
    </citation>
    <scope>NUCLEOTIDE SEQUENCE [LARGE SCALE GENOMIC DNA]</scope>
    <source>
        <strain evidence="2">B95-8</strain>
        <tissue evidence="2">Cell line</tissue>
    </source>
</reference>
<comment type="caution">
    <text evidence="2">The sequence shown here is derived from an EMBL/GenBank/DDBJ whole genome shotgun (WGS) entry which is preliminary data.</text>
</comment>
<dbReference type="Proteomes" id="UP001266305">
    <property type="component" value="Unassembled WGS sequence"/>
</dbReference>
<feature type="compositionally biased region" description="Pro residues" evidence="1">
    <location>
        <begin position="1"/>
        <end position="11"/>
    </location>
</feature>
<feature type="compositionally biased region" description="Polar residues" evidence="1">
    <location>
        <begin position="123"/>
        <end position="136"/>
    </location>
</feature>
<proteinExistence type="predicted"/>
<dbReference type="EMBL" id="JASSZA010000014">
    <property type="protein sequence ID" value="KAK2094140.1"/>
    <property type="molecule type" value="Genomic_DNA"/>
</dbReference>
<feature type="region of interest" description="Disordered" evidence="1">
    <location>
        <begin position="1"/>
        <end position="136"/>
    </location>
</feature>
<evidence type="ECO:0000256" key="1">
    <source>
        <dbReference type="SAM" id="MobiDB-lite"/>
    </source>
</evidence>